<feature type="repeat" description="TPR" evidence="8">
    <location>
        <begin position="486"/>
        <end position="519"/>
    </location>
</feature>
<feature type="repeat" description="TPR" evidence="8">
    <location>
        <begin position="145"/>
        <end position="178"/>
    </location>
</feature>
<evidence type="ECO:0000313" key="12">
    <source>
        <dbReference type="Proteomes" id="UP000825002"/>
    </source>
</evidence>
<feature type="repeat" description="TPR" evidence="8">
    <location>
        <begin position="418"/>
        <end position="451"/>
    </location>
</feature>
<reference evidence="11 12" key="1">
    <citation type="submission" date="2020-10" db="EMBL/GenBank/DDBJ databases">
        <authorList>
            <person name="Klimov P.B."/>
            <person name="Dyachkov S.M."/>
            <person name="Chetverikov P.E."/>
        </authorList>
    </citation>
    <scope>NUCLEOTIDE SEQUENCE [LARGE SCALE GENOMIC DNA]</scope>
    <source>
        <strain evidence="11">BMOC 18-1129-001#AD2665</strain>
        <tissue evidence="11">Entire mites</tissue>
    </source>
</reference>
<evidence type="ECO:0000313" key="11">
    <source>
        <dbReference type="EMBL" id="KAG9509114.1"/>
    </source>
</evidence>
<feature type="non-terminal residue" evidence="11">
    <location>
        <position position="1"/>
    </location>
</feature>
<evidence type="ECO:0000256" key="1">
    <source>
        <dbReference type="ARBA" id="ARBA00004922"/>
    </source>
</evidence>
<dbReference type="InterPro" id="IPR019734">
    <property type="entry name" value="TPR_rpt"/>
</dbReference>
<organism evidence="11 12">
    <name type="scientific">Fragariocoptes setiger</name>
    <dbReference type="NCBI Taxonomy" id="1670756"/>
    <lineage>
        <taxon>Eukaryota</taxon>
        <taxon>Metazoa</taxon>
        <taxon>Ecdysozoa</taxon>
        <taxon>Arthropoda</taxon>
        <taxon>Chelicerata</taxon>
        <taxon>Arachnida</taxon>
        <taxon>Acari</taxon>
        <taxon>Acariformes</taxon>
        <taxon>Trombidiformes</taxon>
        <taxon>Prostigmata</taxon>
        <taxon>Eupodina</taxon>
        <taxon>Eriophyoidea</taxon>
        <taxon>Phytoptidae</taxon>
        <taxon>Fragariocoptes</taxon>
    </lineage>
</organism>
<dbReference type="PROSITE" id="PS50293">
    <property type="entry name" value="TPR_REGION"/>
    <property type="match status" value="2"/>
</dbReference>
<dbReference type="Pfam" id="PF00515">
    <property type="entry name" value="TPR_1"/>
    <property type="match status" value="1"/>
</dbReference>
<comment type="pathway">
    <text evidence="1">Protein modification; protein glycosylation.</text>
</comment>
<dbReference type="PANTHER" id="PTHR44366:SF1">
    <property type="entry name" value="UDP-N-ACETYLGLUCOSAMINE--PEPTIDE N-ACETYLGLUCOSAMINYLTRANSFERASE 110 KDA SUBUNIT"/>
    <property type="match status" value="1"/>
</dbReference>
<feature type="repeat" description="TPR" evidence="8">
    <location>
        <begin position="282"/>
        <end position="315"/>
    </location>
</feature>
<feature type="compositionally biased region" description="Polar residues" evidence="9">
    <location>
        <begin position="1006"/>
        <end position="1023"/>
    </location>
</feature>
<dbReference type="Gene3D" id="3.40.50.11380">
    <property type="match status" value="1"/>
</dbReference>
<evidence type="ECO:0000256" key="9">
    <source>
        <dbReference type="SAM" id="MobiDB-lite"/>
    </source>
</evidence>
<evidence type="ECO:0000256" key="4">
    <source>
        <dbReference type="ARBA" id="ARBA00022676"/>
    </source>
</evidence>
<feature type="compositionally biased region" description="Polar residues" evidence="9">
    <location>
        <begin position="929"/>
        <end position="951"/>
    </location>
</feature>
<dbReference type="GO" id="GO:0016757">
    <property type="term" value="F:glycosyltransferase activity"/>
    <property type="evidence" value="ECO:0007669"/>
    <property type="project" value="UniProtKB-KW"/>
</dbReference>
<dbReference type="EMBL" id="JAIFTH010000665">
    <property type="protein sequence ID" value="KAG9509114.1"/>
    <property type="molecule type" value="Genomic_DNA"/>
</dbReference>
<dbReference type="EC" id="2.4.1.255" evidence="3"/>
<evidence type="ECO:0000256" key="2">
    <source>
        <dbReference type="ARBA" id="ARBA00005386"/>
    </source>
</evidence>
<dbReference type="Proteomes" id="UP000825002">
    <property type="component" value="Unassembled WGS sequence"/>
</dbReference>
<accession>A0ABQ7S6Q3</accession>
<dbReference type="SMART" id="SM00028">
    <property type="entry name" value="TPR"/>
    <property type="match status" value="13"/>
</dbReference>
<keyword evidence="6" id="KW-0677">Repeat</keyword>
<dbReference type="Pfam" id="PF13181">
    <property type="entry name" value="TPR_8"/>
    <property type="match status" value="3"/>
</dbReference>
<keyword evidence="7 8" id="KW-0802">TPR repeat</keyword>
<dbReference type="Pfam" id="PF13431">
    <property type="entry name" value="TPR_17"/>
    <property type="match status" value="1"/>
</dbReference>
<feature type="repeat" description="TPR" evidence="8">
    <location>
        <begin position="179"/>
        <end position="212"/>
    </location>
</feature>
<feature type="region of interest" description="Disordered" evidence="9">
    <location>
        <begin position="988"/>
        <end position="1023"/>
    </location>
</feature>
<feature type="repeat" description="TPR" evidence="8">
    <location>
        <begin position="384"/>
        <end position="417"/>
    </location>
</feature>
<feature type="domain" description="O-GlcNAc transferase C-terminal" evidence="10">
    <location>
        <begin position="533"/>
        <end position="886"/>
    </location>
</feature>
<dbReference type="Gene3D" id="1.25.40.10">
    <property type="entry name" value="Tetratricopeptide repeat domain"/>
    <property type="match status" value="3"/>
</dbReference>
<keyword evidence="5" id="KW-0808">Transferase</keyword>
<dbReference type="Pfam" id="PF13844">
    <property type="entry name" value="Glyco_transf_41"/>
    <property type="match status" value="2"/>
</dbReference>
<feature type="region of interest" description="Disordered" evidence="9">
    <location>
        <begin position="929"/>
        <end position="976"/>
    </location>
</feature>
<evidence type="ECO:0000256" key="8">
    <source>
        <dbReference type="PROSITE-ProRule" id="PRU00339"/>
    </source>
</evidence>
<name>A0ABQ7S6Q3_9ACAR</name>
<evidence type="ECO:0000256" key="5">
    <source>
        <dbReference type="ARBA" id="ARBA00022679"/>
    </source>
</evidence>
<dbReference type="InterPro" id="IPR029489">
    <property type="entry name" value="OGT/SEC/SPY_C"/>
</dbReference>
<evidence type="ECO:0000259" key="10">
    <source>
        <dbReference type="Pfam" id="PF13844"/>
    </source>
</evidence>
<dbReference type="SUPFAM" id="SSF48452">
    <property type="entry name" value="TPR-like"/>
    <property type="match status" value="3"/>
</dbReference>
<feature type="repeat" description="TPR" evidence="8">
    <location>
        <begin position="248"/>
        <end position="281"/>
    </location>
</feature>
<dbReference type="Pfam" id="PF13414">
    <property type="entry name" value="TPR_11"/>
    <property type="match status" value="1"/>
</dbReference>
<evidence type="ECO:0000256" key="3">
    <source>
        <dbReference type="ARBA" id="ARBA00011970"/>
    </source>
</evidence>
<evidence type="ECO:0000256" key="7">
    <source>
        <dbReference type="ARBA" id="ARBA00022803"/>
    </source>
</evidence>
<comment type="caution">
    <text evidence="11">The sequence shown here is derived from an EMBL/GenBank/DDBJ whole genome shotgun (WGS) entry which is preliminary data.</text>
</comment>
<protein>
    <recommendedName>
        <fullName evidence="3">protein O-GlcNAc transferase</fullName>
        <ecNumber evidence="3">2.4.1.255</ecNumber>
    </recommendedName>
</protein>
<proteinExistence type="inferred from homology"/>
<feature type="repeat" description="TPR" evidence="8">
    <location>
        <begin position="452"/>
        <end position="485"/>
    </location>
</feature>
<sequence length="1298" mass="143373">FITLLTPGHSNRVCLGSLARQDGIVNIGRIPRGLIVQPRKVSTTISACLLSHPGMMNGSRSSHGLALDAAHIDEATFQTIAELAHREYTIGDYTNAERHCMQLLAIDPANTGVLLLLSSVHFQCGRLDESLHYSSLAIEENPRLAEAWSNKGNVFKTRNQISQALECYRHAVNLSPHFIDGYINLAAALVAARELEQAAQAYETALHYNPDLFCVTSDLGNVYKALGELDKAKACYLKAIETSGSSFAVAWSNLGCIYNAEGQVWLAIHHFEKAVSLDPTFFDALVNLGNVYKEARIFDRAAASYLRALTIKPNNASILGNLASVYYEQGFTELSIDTYRQAIELQSHPDCWCNLANALKSSGRIAEAEECYNTALKISNNSHPDSLNNLANIKREQGHVEEATKLYMKALAVFPDFAAAHSNLASLLQQQNNLPQAIHHYKEALKISPDFADAWSNAGNAYKELGDIQSALQCYSKAISICPNFSDAYANLASVHKDSGNIAEAISAYKTALKLKRDQPDAFCNLMHCYQIICDWNDYQGRMKKLVAIVTEQLQKNRLPSVHPHHSMLYPLDHQQRLAIASRHAKLCLDKVTLLRKPAYDFTHFKDERSKRIKIGYVSSDFGNHPTSHLMQSVPGLHDRKLVEIYCYALSPNDGTKFRSKIEKECDHFVDLSGVTCNGQAADKIYSDRIKILVNMNGYTKGARNEIFALRPAPIQVMWLGYPGSSGADYMDYIVTDRISSPLHLSAQYSEKLAYMPDTFFLGDHKQMFPHLIERVILSECGSVKKAVGLIPDGCEDGTKKIERVVSPPDNVSIVNATDLSPIIEHAEIKRIREVAFVIQPNEYASAIGVPVAWNNQAKPTASIVSVMADSSSRSKSTTYKTVISSSSTITTEIASSDVLVTCDKRSSSKDAKPPSAVASLKVPVMSTISIKPKQPSNGSVKNTANDNNNMESRKTTSQSIASSSSNDETINNNKNVNNELERVINDSCGGGGSSNGNKKLASCNKKLSNNNQDESVKPQSQPQTIISQKVEVVKTVAQFPTTLPVQAMITQGFTETSVNGVVVQNGLATTQMNNKAATGEEAPDTIVVTTRQQYNLPEDVVVYCNFNQLYKICPQTLQTWFNILKRVPNSVLWLLRFPLLGEKNIITMATKCGLAPSRLIFSNVAAKEEHVRRGQLADVCLDTPLCNGHTTGMDVLWAGTPMVTMPKETLASRVASSQLACLGTPELIASSWKEYEDIAVRLGQNREYLKAIRAKVWQARTDSRLFDVKSYVVNLESLFLKMWRRYEQGHEPDHIVD</sequence>
<dbReference type="PANTHER" id="PTHR44366">
    <property type="entry name" value="UDP-N-ACETYLGLUCOSAMINE--PEPTIDE N-ACETYLGLUCOSAMINYLTRANSFERASE 110 KDA SUBUNIT"/>
    <property type="match status" value="1"/>
</dbReference>
<dbReference type="Gene3D" id="3.30.720.150">
    <property type="match status" value="1"/>
</dbReference>
<dbReference type="InterPro" id="IPR011990">
    <property type="entry name" value="TPR-like_helical_dom_sf"/>
</dbReference>
<feature type="compositionally biased region" description="Low complexity" evidence="9">
    <location>
        <begin position="956"/>
        <end position="976"/>
    </location>
</feature>
<dbReference type="Pfam" id="PF13176">
    <property type="entry name" value="TPR_7"/>
    <property type="match status" value="1"/>
</dbReference>
<evidence type="ECO:0000256" key="6">
    <source>
        <dbReference type="ARBA" id="ARBA00022737"/>
    </source>
</evidence>
<dbReference type="Gene3D" id="3.40.50.2000">
    <property type="entry name" value="Glycogen Phosphorylase B"/>
    <property type="match status" value="1"/>
</dbReference>
<dbReference type="PROSITE" id="PS50005">
    <property type="entry name" value="TPR"/>
    <property type="match status" value="9"/>
</dbReference>
<gene>
    <name evidence="11" type="primary">Ogt</name>
    <name evidence="11" type="ORF">GZH46_02378</name>
</gene>
<keyword evidence="12" id="KW-1185">Reference proteome</keyword>
<comment type="similarity">
    <text evidence="2">Belongs to the glycosyltransferase 41 family. O-GlcNAc transferase subfamily.</text>
</comment>
<feature type="domain" description="O-GlcNAc transferase C-terminal" evidence="10">
    <location>
        <begin position="1013"/>
        <end position="1276"/>
    </location>
</feature>
<dbReference type="Pfam" id="PF13424">
    <property type="entry name" value="TPR_12"/>
    <property type="match status" value="1"/>
</dbReference>
<feature type="repeat" description="TPR" evidence="8">
    <location>
        <begin position="316"/>
        <end position="349"/>
    </location>
</feature>
<dbReference type="InterPro" id="IPR037919">
    <property type="entry name" value="OGT"/>
</dbReference>
<keyword evidence="4 11" id="KW-0328">Glycosyltransferase</keyword>